<organism evidence="2 3">
    <name type="scientific">Hymenobacter guriensis</name>
    <dbReference type="NCBI Taxonomy" id="2793065"/>
    <lineage>
        <taxon>Bacteria</taxon>
        <taxon>Pseudomonadati</taxon>
        <taxon>Bacteroidota</taxon>
        <taxon>Cytophagia</taxon>
        <taxon>Cytophagales</taxon>
        <taxon>Hymenobacteraceae</taxon>
        <taxon>Hymenobacter</taxon>
    </lineage>
</organism>
<feature type="compositionally biased region" description="Basic and acidic residues" evidence="1">
    <location>
        <begin position="235"/>
        <end position="247"/>
    </location>
</feature>
<dbReference type="EMBL" id="JADWYK010000023">
    <property type="protein sequence ID" value="MBG8556299.1"/>
    <property type="molecule type" value="Genomic_DNA"/>
</dbReference>
<evidence type="ECO:0000313" key="3">
    <source>
        <dbReference type="Proteomes" id="UP000601099"/>
    </source>
</evidence>
<name>A0ABS0L819_9BACT</name>
<evidence type="ECO:0000313" key="2">
    <source>
        <dbReference type="EMBL" id="MBG8556299.1"/>
    </source>
</evidence>
<protein>
    <recommendedName>
        <fullName evidence="4">Mobilization protein</fullName>
    </recommendedName>
</protein>
<feature type="compositionally biased region" description="Basic and acidic residues" evidence="1">
    <location>
        <begin position="256"/>
        <end position="268"/>
    </location>
</feature>
<dbReference type="Proteomes" id="UP000601099">
    <property type="component" value="Unassembled WGS sequence"/>
</dbReference>
<evidence type="ECO:0000256" key="1">
    <source>
        <dbReference type="SAM" id="MobiDB-lite"/>
    </source>
</evidence>
<feature type="region of interest" description="Disordered" evidence="1">
    <location>
        <begin position="131"/>
        <end position="151"/>
    </location>
</feature>
<proteinExistence type="predicted"/>
<evidence type="ECO:0008006" key="4">
    <source>
        <dbReference type="Google" id="ProtNLM"/>
    </source>
</evidence>
<feature type="compositionally biased region" description="Polar residues" evidence="1">
    <location>
        <begin position="462"/>
        <end position="471"/>
    </location>
</feature>
<feature type="compositionally biased region" description="Basic and acidic residues" evidence="1">
    <location>
        <begin position="419"/>
        <end position="429"/>
    </location>
</feature>
<dbReference type="Pfam" id="PF18976">
    <property type="entry name" value="DUF5712"/>
    <property type="match status" value="1"/>
</dbReference>
<feature type="region of interest" description="Disordered" evidence="1">
    <location>
        <begin position="200"/>
        <end position="268"/>
    </location>
</feature>
<comment type="caution">
    <text evidence="2">The sequence shown here is derived from an EMBL/GenBank/DDBJ whole genome shotgun (WGS) entry which is preliminary data.</text>
</comment>
<dbReference type="RefSeq" id="WP_196957318.1">
    <property type="nucleotide sequence ID" value="NZ_JADWYK010000023.1"/>
</dbReference>
<keyword evidence="3" id="KW-1185">Reference proteome</keyword>
<feature type="region of interest" description="Disordered" evidence="1">
    <location>
        <begin position="414"/>
        <end position="499"/>
    </location>
</feature>
<gene>
    <name evidence="2" type="ORF">I5L79_22325</name>
</gene>
<sequence length="499" mass="55937">MYIFIINPAIHGKKAYTNKGSARRVTNYLEKEAKATGEQTLFFNADRTDISGNEAVQLIDSNRKGLRKEEDKFHSIVISPSAQELEHIGHDPQKLQAYTARVMQEYAANFSTKSGQPLSEKDLVWVATQHNERKHRGHDGAPSGQKKEGPQTHIHITVSARDKEQKVTLNPWGSAARFNRVTFMAKGNVAFEDQFGPVKQVSREGQSAAGARGNDEQQGPTRGRRGRQTAEEMADSIRRRAAAKDGRSGPNGAGKQGEKITRTGDDLRDKQLFNQVDKVNKQLPADRQLVHNNVLEAARKLDYSKAFYGRLGQLGREAQKQRYHDLPYEFLRTGKDAKTAANTIAENQQRDKRLLEQVERLNKKLPEKEQLVHHVVLQMAREQDYSKAFYGRLNRIGREAQGPKHIREPYEFLRTGRVPRAENKLDSDQRTSPALPRSPSLGGQLPGHTPPVYARAGARTARSYQPSTAQTAAGIGHDLGRALSTQGYTQDVRGDEERD</sequence>
<accession>A0ABS0L819</accession>
<dbReference type="InterPro" id="IPR043766">
    <property type="entry name" value="BfmA-like"/>
</dbReference>
<reference evidence="2 3" key="1">
    <citation type="submission" date="2020-11" db="EMBL/GenBank/DDBJ databases">
        <title>Hymenobacter sp.</title>
        <authorList>
            <person name="Kim M.K."/>
        </authorList>
    </citation>
    <scope>NUCLEOTIDE SEQUENCE [LARGE SCALE GENOMIC DNA]</scope>
    <source>
        <strain evidence="2 3">BT594</strain>
    </source>
</reference>